<feature type="domain" description="Activator of Hsp90 ATPase homologue 1/2-like C-terminal" evidence="2">
    <location>
        <begin position="26"/>
        <end position="139"/>
    </location>
</feature>
<dbReference type="Pfam" id="PF08327">
    <property type="entry name" value="AHSA1"/>
    <property type="match status" value="1"/>
</dbReference>
<organism evidence="3 4">
    <name type="scientific">Kineococcus glutinatus</name>
    <dbReference type="NCBI Taxonomy" id="1070872"/>
    <lineage>
        <taxon>Bacteria</taxon>
        <taxon>Bacillati</taxon>
        <taxon>Actinomycetota</taxon>
        <taxon>Actinomycetes</taxon>
        <taxon>Kineosporiales</taxon>
        <taxon>Kineosporiaceae</taxon>
        <taxon>Kineococcus</taxon>
    </lineage>
</organism>
<accession>A0ABP9HLT1</accession>
<dbReference type="InterPro" id="IPR023393">
    <property type="entry name" value="START-like_dom_sf"/>
</dbReference>
<evidence type="ECO:0000256" key="1">
    <source>
        <dbReference type="ARBA" id="ARBA00006817"/>
    </source>
</evidence>
<dbReference type="EMBL" id="BAABIL010000173">
    <property type="protein sequence ID" value="GAA4973165.1"/>
    <property type="molecule type" value="Genomic_DNA"/>
</dbReference>
<name>A0ABP9HLT1_9ACTN</name>
<dbReference type="RefSeq" id="WP_345711626.1">
    <property type="nucleotide sequence ID" value="NZ_BAABIL010000173.1"/>
</dbReference>
<dbReference type="CDD" id="cd08899">
    <property type="entry name" value="SRPBCC_CalC_Aha1-like_6"/>
    <property type="match status" value="1"/>
</dbReference>
<dbReference type="Proteomes" id="UP001501195">
    <property type="component" value="Unassembled WGS sequence"/>
</dbReference>
<evidence type="ECO:0000259" key="2">
    <source>
        <dbReference type="Pfam" id="PF08327"/>
    </source>
</evidence>
<gene>
    <name evidence="3" type="ORF">GCM10023225_13220</name>
</gene>
<proteinExistence type="inferred from homology"/>
<keyword evidence="4" id="KW-1185">Reference proteome</keyword>
<dbReference type="SUPFAM" id="SSF55961">
    <property type="entry name" value="Bet v1-like"/>
    <property type="match status" value="1"/>
</dbReference>
<sequence length="164" mass="17459">MTATTPLGRVVRDADGVHLEFVRSLDHPVADVWAALTDPGRLAAWFGTWTGDPTTGSVELTLAEEGAAPGRVDITACEPPRHLAVTTDGPEGAWPLEVTLRGSGAGTRLWFVHHLAEPFDASSLGPGWQYYLDRLAAALAGEPLPEDWAQYHPALAGAYAVPEP</sequence>
<comment type="similarity">
    <text evidence="1">Belongs to the AHA1 family.</text>
</comment>
<evidence type="ECO:0000313" key="4">
    <source>
        <dbReference type="Proteomes" id="UP001501195"/>
    </source>
</evidence>
<reference evidence="4" key="1">
    <citation type="journal article" date="2019" name="Int. J. Syst. Evol. Microbiol.">
        <title>The Global Catalogue of Microorganisms (GCM) 10K type strain sequencing project: providing services to taxonomists for standard genome sequencing and annotation.</title>
        <authorList>
            <consortium name="The Broad Institute Genomics Platform"/>
            <consortium name="The Broad Institute Genome Sequencing Center for Infectious Disease"/>
            <person name="Wu L."/>
            <person name="Ma J."/>
        </authorList>
    </citation>
    <scope>NUCLEOTIDE SEQUENCE [LARGE SCALE GENOMIC DNA]</scope>
    <source>
        <strain evidence="4">JCM 18126</strain>
    </source>
</reference>
<dbReference type="Gene3D" id="3.30.530.20">
    <property type="match status" value="1"/>
</dbReference>
<comment type="caution">
    <text evidence="3">The sequence shown here is derived from an EMBL/GenBank/DDBJ whole genome shotgun (WGS) entry which is preliminary data.</text>
</comment>
<evidence type="ECO:0000313" key="3">
    <source>
        <dbReference type="EMBL" id="GAA4973165.1"/>
    </source>
</evidence>
<protein>
    <submittedName>
        <fullName evidence="3">SRPBCC family protein</fullName>
    </submittedName>
</protein>
<dbReference type="InterPro" id="IPR013538">
    <property type="entry name" value="ASHA1/2-like_C"/>
</dbReference>